<keyword evidence="7 17" id="KW-0732">Signal</keyword>
<feature type="disulfide bond" evidence="16">
    <location>
        <begin position="64"/>
        <end position="399"/>
    </location>
</feature>
<dbReference type="OrthoDB" id="6509975at2759"/>
<dbReference type="Pfam" id="PF00328">
    <property type="entry name" value="His_Phos_2"/>
    <property type="match status" value="1"/>
</dbReference>
<dbReference type="GO" id="GO:0005886">
    <property type="term" value="C:plasma membrane"/>
    <property type="evidence" value="ECO:0007669"/>
    <property type="project" value="UniProtKB-SubCell"/>
</dbReference>
<comment type="similarity">
    <text evidence="2">Belongs to the histidine acid phosphatase family. MINPP1 subfamily.</text>
</comment>
<evidence type="ECO:0000256" key="8">
    <source>
        <dbReference type="ARBA" id="ARBA00022801"/>
    </source>
</evidence>
<dbReference type="PANTHER" id="PTHR20963:SF8">
    <property type="entry name" value="MULTIPLE INOSITOL POLYPHOSPHATE PHOSPHATASE 1"/>
    <property type="match status" value="1"/>
</dbReference>
<dbReference type="Gene3D" id="3.40.50.1240">
    <property type="entry name" value="Phosphoglycerate mutase-like"/>
    <property type="match status" value="1"/>
</dbReference>
<evidence type="ECO:0000256" key="3">
    <source>
        <dbReference type="ARBA" id="ARBA00012976"/>
    </source>
</evidence>
<evidence type="ECO:0000256" key="7">
    <source>
        <dbReference type="ARBA" id="ARBA00022729"/>
    </source>
</evidence>
<keyword evidence="9" id="KW-0472">Membrane</keyword>
<dbReference type="AlphaFoldDB" id="A0A9N9RR99"/>
<dbReference type="CDD" id="cd07061">
    <property type="entry name" value="HP_HAP_like"/>
    <property type="match status" value="1"/>
</dbReference>
<feature type="disulfide bond" evidence="16">
    <location>
        <begin position="268"/>
        <end position="283"/>
    </location>
</feature>
<gene>
    <name evidence="18" type="ORF">CHIRRI_LOCUS4779</name>
</gene>
<dbReference type="InterPro" id="IPR029033">
    <property type="entry name" value="His_PPase_superfam"/>
</dbReference>
<comment type="catalytic activity">
    <reaction evidence="14">
        <text>1D-myo-inositol hexakisphosphate + H2O = 1D-myo-inositol 1,2,4,5,6-pentakisphosphate + phosphate</text>
        <dbReference type="Rhea" id="RHEA:16989"/>
        <dbReference type="ChEBI" id="CHEBI:15377"/>
        <dbReference type="ChEBI" id="CHEBI:43474"/>
        <dbReference type="ChEBI" id="CHEBI:57798"/>
        <dbReference type="ChEBI" id="CHEBI:58130"/>
        <dbReference type="EC" id="3.1.3.62"/>
    </reaction>
    <physiologicalReaction direction="left-to-right" evidence="14">
        <dbReference type="Rhea" id="RHEA:16990"/>
    </physiologicalReaction>
</comment>
<sequence length="451" mass="52139">MVKMKLLCIVLIFAFTKLSSAQNTHDPNYCYALDSLRPQQQRWSDRTSNENVRGSLAELQVSSCTPARFWFYMRHADRLPSINDMNRMRPFSNEQTINIINAYIEGRSNLCHPDFNTINHWTFDPNITVEHEQFLTVSGWNIARNIASRYQAAFPTILPRTYDRNRFMFRYTDRQRTQATLRAFADGLFGEGAYRNVFFPEPPFPDSLLRPHDNCPLYDDASNTEVERDRWQNSAEFQAMLTRINDKLGLVDLQRLTARQARTMWELCQFHQLWEPHIQAPFCGAFSPYDNLRLEYFEDIDAYYTAGYGLNPVRLAENMNCPLMQDLLNFLTSNDPNEETVKIYSTHQTAFQLFLVSLGIFRDSVPITADNFAEQANRLWITSRMAPMATNIAVIRYNCATGGDDVQFIMNESPLVIPGCQSNGICKVSHIVDRYSRFINANCDILSCSTN</sequence>
<dbReference type="GO" id="GO:0003993">
    <property type="term" value="F:acid phosphatase activity"/>
    <property type="evidence" value="ECO:0007669"/>
    <property type="project" value="TreeGrafter"/>
</dbReference>
<comment type="catalytic activity">
    <reaction evidence="12">
        <text>1D-myo-inositol 1,2,5,6-tetrakisphosphate + H2O = 1D-myo-inositol 1,2,6-trisphosphate + phosphate</text>
        <dbReference type="Rhea" id="RHEA:77119"/>
        <dbReference type="ChEBI" id="CHEBI:15377"/>
        <dbReference type="ChEBI" id="CHEBI:43474"/>
        <dbReference type="ChEBI" id="CHEBI:195535"/>
        <dbReference type="ChEBI" id="CHEBI:195537"/>
        <dbReference type="EC" id="3.1.3.62"/>
    </reaction>
    <physiologicalReaction direction="left-to-right" evidence="12">
        <dbReference type="Rhea" id="RHEA:77120"/>
    </physiologicalReaction>
</comment>
<comment type="catalytic activity">
    <reaction evidence="13">
        <text>1D-myo-inositol 1,2,4,5,6-pentakisphosphate + H2O = 1D-myo-inositol 1,2,5,6-tetrakisphosphate + phosphate</text>
        <dbReference type="Rhea" id="RHEA:77115"/>
        <dbReference type="ChEBI" id="CHEBI:15377"/>
        <dbReference type="ChEBI" id="CHEBI:43474"/>
        <dbReference type="ChEBI" id="CHEBI:57798"/>
        <dbReference type="ChEBI" id="CHEBI:195535"/>
        <dbReference type="EC" id="3.1.3.62"/>
    </reaction>
    <physiologicalReaction direction="left-to-right" evidence="13">
        <dbReference type="Rhea" id="RHEA:77116"/>
    </physiologicalReaction>
</comment>
<evidence type="ECO:0000256" key="10">
    <source>
        <dbReference type="ARBA" id="ARBA00023180"/>
    </source>
</evidence>
<evidence type="ECO:0000313" key="19">
    <source>
        <dbReference type="Proteomes" id="UP001153620"/>
    </source>
</evidence>
<evidence type="ECO:0000256" key="5">
    <source>
        <dbReference type="ARBA" id="ARBA00018097"/>
    </source>
</evidence>
<comment type="subcellular location">
    <subcellularLocation>
        <location evidence="1">Cell membrane</location>
    </subcellularLocation>
</comment>
<evidence type="ECO:0000256" key="2">
    <source>
        <dbReference type="ARBA" id="ARBA00008422"/>
    </source>
</evidence>
<dbReference type="EMBL" id="OU895878">
    <property type="protein sequence ID" value="CAG9801859.1"/>
    <property type="molecule type" value="Genomic_DNA"/>
</dbReference>
<evidence type="ECO:0000256" key="6">
    <source>
        <dbReference type="ARBA" id="ARBA00022475"/>
    </source>
</evidence>
<keyword evidence="10" id="KW-0325">Glycoprotein</keyword>
<feature type="chain" id="PRO_5040312021" description="Multiple inositol polyphosphate phosphatase 1" evidence="17">
    <location>
        <begin position="22"/>
        <end position="451"/>
    </location>
</feature>
<dbReference type="EC" id="3.1.3.80" evidence="3"/>
<evidence type="ECO:0000313" key="18">
    <source>
        <dbReference type="EMBL" id="CAG9801859.1"/>
    </source>
</evidence>
<dbReference type="InterPro" id="IPR000560">
    <property type="entry name" value="His_Pase_clade-2"/>
</dbReference>
<reference evidence="18" key="1">
    <citation type="submission" date="2022-01" db="EMBL/GenBank/DDBJ databases">
        <authorList>
            <person name="King R."/>
        </authorList>
    </citation>
    <scope>NUCLEOTIDE SEQUENCE</scope>
</reference>
<dbReference type="EC" id="3.1.3.62" evidence="4"/>
<keyword evidence="6" id="KW-1003">Cell membrane</keyword>
<evidence type="ECO:0000256" key="13">
    <source>
        <dbReference type="ARBA" id="ARBA00043671"/>
    </source>
</evidence>
<keyword evidence="8" id="KW-0378">Hydrolase</keyword>
<keyword evidence="16" id="KW-1015">Disulfide bond</keyword>
<dbReference type="SUPFAM" id="SSF53254">
    <property type="entry name" value="Phosphoglycerate mutase-like"/>
    <property type="match status" value="1"/>
</dbReference>
<comment type="catalytic activity">
    <reaction evidence="15">
        <text>(2R)-2,3-bisphosphoglycerate + H2O = (2R)-2-phosphoglycerate + phosphate</text>
        <dbReference type="Rhea" id="RHEA:27381"/>
        <dbReference type="ChEBI" id="CHEBI:15377"/>
        <dbReference type="ChEBI" id="CHEBI:43474"/>
        <dbReference type="ChEBI" id="CHEBI:58248"/>
        <dbReference type="ChEBI" id="CHEBI:58289"/>
        <dbReference type="EC" id="3.1.3.80"/>
    </reaction>
    <physiologicalReaction direction="left-to-right" evidence="15">
        <dbReference type="Rhea" id="RHEA:27382"/>
    </physiologicalReaction>
</comment>
<accession>A0A9N9RR99</accession>
<evidence type="ECO:0000256" key="15">
    <source>
        <dbReference type="ARBA" id="ARBA00043832"/>
    </source>
</evidence>
<feature type="disulfide bond" evidence="16">
    <location>
        <begin position="420"/>
        <end position="426"/>
    </location>
</feature>
<dbReference type="Proteomes" id="UP001153620">
    <property type="component" value="Chromosome 2"/>
</dbReference>
<dbReference type="GO" id="GO:0034417">
    <property type="term" value="F:bisphosphoglycerate 3-phosphatase activity"/>
    <property type="evidence" value="ECO:0007669"/>
    <property type="project" value="UniProtKB-EC"/>
</dbReference>
<evidence type="ECO:0000256" key="17">
    <source>
        <dbReference type="SAM" id="SignalP"/>
    </source>
</evidence>
<reference evidence="18" key="2">
    <citation type="submission" date="2022-10" db="EMBL/GenBank/DDBJ databases">
        <authorList>
            <consortium name="ENA_rothamsted_submissions"/>
            <consortium name="culmorum"/>
            <person name="King R."/>
        </authorList>
    </citation>
    <scope>NUCLEOTIDE SEQUENCE</scope>
</reference>
<evidence type="ECO:0000256" key="11">
    <source>
        <dbReference type="ARBA" id="ARBA00031642"/>
    </source>
</evidence>
<dbReference type="PIRSF" id="PIRSF000894">
    <property type="entry name" value="Acid_phosphatase"/>
    <property type="match status" value="1"/>
</dbReference>
<evidence type="ECO:0000256" key="1">
    <source>
        <dbReference type="ARBA" id="ARBA00004236"/>
    </source>
</evidence>
<name>A0A9N9RR99_9DIPT</name>
<dbReference type="GO" id="GO:0052745">
    <property type="term" value="F:inositol phosphate phosphatase activity"/>
    <property type="evidence" value="ECO:0007669"/>
    <property type="project" value="TreeGrafter"/>
</dbReference>
<evidence type="ECO:0000256" key="12">
    <source>
        <dbReference type="ARBA" id="ARBA00043668"/>
    </source>
</evidence>
<dbReference type="PANTHER" id="PTHR20963">
    <property type="entry name" value="MULTIPLE INOSITOL POLYPHOSPHATE PHOSPHATASE-RELATED"/>
    <property type="match status" value="1"/>
</dbReference>
<organism evidence="18 19">
    <name type="scientific">Chironomus riparius</name>
    <dbReference type="NCBI Taxonomy" id="315576"/>
    <lineage>
        <taxon>Eukaryota</taxon>
        <taxon>Metazoa</taxon>
        <taxon>Ecdysozoa</taxon>
        <taxon>Arthropoda</taxon>
        <taxon>Hexapoda</taxon>
        <taxon>Insecta</taxon>
        <taxon>Pterygota</taxon>
        <taxon>Neoptera</taxon>
        <taxon>Endopterygota</taxon>
        <taxon>Diptera</taxon>
        <taxon>Nematocera</taxon>
        <taxon>Chironomoidea</taxon>
        <taxon>Chironomidae</taxon>
        <taxon>Chironominae</taxon>
        <taxon>Chironomus</taxon>
    </lineage>
</organism>
<feature type="signal peptide" evidence="17">
    <location>
        <begin position="1"/>
        <end position="21"/>
    </location>
</feature>
<evidence type="ECO:0000256" key="4">
    <source>
        <dbReference type="ARBA" id="ARBA00013040"/>
    </source>
</evidence>
<evidence type="ECO:0000256" key="14">
    <source>
        <dbReference type="ARBA" id="ARBA00043691"/>
    </source>
</evidence>
<proteinExistence type="inferred from homology"/>
<dbReference type="InterPro" id="IPR016274">
    <property type="entry name" value="Histidine_acid_Pase_euk"/>
</dbReference>
<protein>
    <recommendedName>
        <fullName evidence="5">Multiple inositol polyphosphate phosphatase 1</fullName>
        <ecNumber evidence="4">3.1.3.62</ecNumber>
        <ecNumber evidence="3">3.1.3.80</ecNumber>
    </recommendedName>
    <alternativeName>
        <fullName evidence="11">2,3-bisphosphoglycerate 3-phosphatase</fullName>
    </alternativeName>
</protein>
<evidence type="ECO:0000256" key="16">
    <source>
        <dbReference type="PIRSR" id="PIRSR000894-2"/>
    </source>
</evidence>
<keyword evidence="19" id="KW-1185">Reference proteome</keyword>
<evidence type="ECO:0000256" key="9">
    <source>
        <dbReference type="ARBA" id="ARBA00023136"/>
    </source>
</evidence>